<dbReference type="InterPro" id="IPR025306">
    <property type="entry name" value="Zn-bnd_dom_prob"/>
</dbReference>
<dbReference type="NCBIfam" id="TIGR04272">
    <property type="entry name" value="cxxc_cxxc_Mbark"/>
    <property type="match status" value="1"/>
</dbReference>
<feature type="domain" description="CxxC-x17-CxxC" evidence="2">
    <location>
        <begin position="55"/>
        <end position="91"/>
    </location>
</feature>
<accession>A0A0E4CKN9</accession>
<dbReference type="Pfam" id="PF13451">
    <property type="entry name" value="zf_Tbcl"/>
    <property type="match status" value="1"/>
</dbReference>
<evidence type="ECO:0000259" key="2">
    <source>
        <dbReference type="Pfam" id="PF23477"/>
    </source>
</evidence>
<dbReference type="Pfam" id="PF23477">
    <property type="entry name" value="zf_Tbcl_2"/>
    <property type="match status" value="1"/>
</dbReference>
<dbReference type="Proteomes" id="UP000045545">
    <property type="component" value="Unassembled WGS sequence"/>
</dbReference>
<sequence length="95" mass="11021">MFEDKVLVCQDCGQDFVFTAGEQEFYSEKGFENEPKRCKDCRQNRRNRSGNKAPREMFVATCAECGTETEVPFKPVEGRPVYCLDCFQRQKQAAY</sequence>
<organism evidence="3 4">
    <name type="scientific">Syntrophomonas zehnderi OL-4</name>
    <dbReference type="NCBI Taxonomy" id="690567"/>
    <lineage>
        <taxon>Bacteria</taxon>
        <taxon>Bacillati</taxon>
        <taxon>Bacillota</taxon>
        <taxon>Clostridia</taxon>
        <taxon>Eubacteriales</taxon>
        <taxon>Syntrophomonadaceae</taxon>
        <taxon>Syntrophomonas</taxon>
    </lineage>
</organism>
<evidence type="ECO:0000313" key="4">
    <source>
        <dbReference type="Proteomes" id="UP000045545"/>
    </source>
</evidence>
<keyword evidence="4" id="KW-1185">Reference proteome</keyword>
<evidence type="ECO:0000313" key="3">
    <source>
        <dbReference type="EMBL" id="CQB52002.1"/>
    </source>
</evidence>
<feature type="domain" description="Probable zinc-binding" evidence="1">
    <location>
        <begin position="3"/>
        <end position="49"/>
    </location>
</feature>
<dbReference type="RefSeq" id="WP_046499478.1">
    <property type="nucleotide sequence ID" value="NZ_CGIH01000042.1"/>
</dbReference>
<dbReference type="Gene3D" id="3.90.10.10">
    <property type="entry name" value="Cytochrome C3"/>
    <property type="match status" value="1"/>
</dbReference>
<dbReference type="STRING" id="690567.2465"/>
<reference evidence="3 4" key="1">
    <citation type="submission" date="2015-03" db="EMBL/GenBank/DDBJ databases">
        <authorList>
            <person name="Murphy D."/>
        </authorList>
    </citation>
    <scope>NUCLEOTIDE SEQUENCE [LARGE SCALE GENOMIC DNA]</scope>
    <source>
        <strain evidence="3 4">OL-4</strain>
    </source>
</reference>
<dbReference type="EMBL" id="CGIH01000042">
    <property type="protein sequence ID" value="CQB52002.1"/>
    <property type="molecule type" value="Genomic_DNA"/>
</dbReference>
<dbReference type="AlphaFoldDB" id="A0A0E4CKN9"/>
<gene>
    <name evidence="3" type="ORF">2465</name>
</gene>
<name>A0A0E4CKN9_9FIRM</name>
<evidence type="ECO:0000259" key="1">
    <source>
        <dbReference type="Pfam" id="PF13451"/>
    </source>
</evidence>
<protein>
    <submittedName>
        <fullName evidence="3">CxxC-x17-CxxC domain</fullName>
    </submittedName>
</protein>
<proteinExistence type="predicted"/>
<dbReference type="OrthoDB" id="5505402at2"/>
<dbReference type="InterPro" id="IPR026363">
    <property type="entry name" value="CxxC-x17-CxxC_dom"/>
</dbReference>